<keyword evidence="5" id="KW-1185">Reference proteome</keyword>
<dbReference type="InterPro" id="IPR053178">
    <property type="entry name" value="Osmoadaptation_assoc"/>
</dbReference>
<dbReference type="SMART" id="SM00066">
    <property type="entry name" value="GAL4"/>
    <property type="match status" value="1"/>
</dbReference>
<dbReference type="SUPFAM" id="SSF57701">
    <property type="entry name" value="Zn2/Cys6 DNA-binding domain"/>
    <property type="match status" value="1"/>
</dbReference>
<protein>
    <recommendedName>
        <fullName evidence="3">Zn(2)-C6 fungal-type domain-containing protein</fullName>
    </recommendedName>
</protein>
<dbReference type="CDD" id="cd00067">
    <property type="entry name" value="GAL4"/>
    <property type="match status" value="1"/>
</dbReference>
<keyword evidence="1" id="KW-0539">Nucleus</keyword>
<feature type="region of interest" description="Disordered" evidence="2">
    <location>
        <begin position="49"/>
        <end position="83"/>
    </location>
</feature>
<dbReference type="Pfam" id="PF00172">
    <property type="entry name" value="Zn_clus"/>
    <property type="match status" value="1"/>
</dbReference>
<evidence type="ECO:0000259" key="3">
    <source>
        <dbReference type="PROSITE" id="PS50048"/>
    </source>
</evidence>
<name>A0ABR0SQZ0_9HYPO</name>
<evidence type="ECO:0000256" key="2">
    <source>
        <dbReference type="SAM" id="MobiDB-lite"/>
    </source>
</evidence>
<dbReference type="InterPro" id="IPR001138">
    <property type="entry name" value="Zn2Cys6_DnaBD"/>
</dbReference>
<feature type="compositionally biased region" description="Low complexity" evidence="2">
    <location>
        <begin position="60"/>
        <end position="83"/>
    </location>
</feature>
<dbReference type="PROSITE" id="PS50048">
    <property type="entry name" value="ZN2_CY6_FUNGAL_2"/>
    <property type="match status" value="1"/>
</dbReference>
<feature type="domain" description="Zn(2)-C6 fungal-type" evidence="3">
    <location>
        <begin position="9"/>
        <end position="38"/>
    </location>
</feature>
<evidence type="ECO:0000313" key="5">
    <source>
        <dbReference type="Proteomes" id="UP001338125"/>
    </source>
</evidence>
<dbReference type="InterPro" id="IPR036864">
    <property type="entry name" value="Zn2-C6_fun-type_DNA-bd_sf"/>
</dbReference>
<comment type="caution">
    <text evidence="4">The sequence shown here is derived from an EMBL/GenBank/DDBJ whole genome shotgun (WGS) entry which is preliminary data.</text>
</comment>
<dbReference type="EMBL" id="JAVFKD010000010">
    <property type="protein sequence ID" value="KAK5994587.1"/>
    <property type="molecule type" value="Genomic_DNA"/>
</dbReference>
<dbReference type="PANTHER" id="PTHR38111">
    <property type="entry name" value="ZN(2)-C6 FUNGAL-TYPE DOMAIN-CONTAINING PROTEIN-RELATED"/>
    <property type="match status" value="1"/>
</dbReference>
<proteinExistence type="predicted"/>
<sequence>MAGVPTYRGCDACRGQKKKCDQAKPACSRCTRLNIPCVGCGQIRYKFKDHSGPPKKGRRSSSPASSTKSKSASPSPSLSPTLSNQVTVRSSSFISLLEIRDPRYDLTSYGVFFRDLPRRLGTNEALDAAVDVMASSYSYLRTRQSSKESLVKYVNALQALQRCLSDPEMAKKSETLCAIYIIMICQGWTGRDGDQKTTHGEGLAHLLDAATSRRNLDEFETLIRDTLYVPVLLESICNPKLRLSQWYSRLKQQAYDSSLIDEDQGTLVAGPFMHLAKIPDFINDPVTHLDNIMSSYQQLRREMPEKKQALQGFEAMMFSDGPKDMSSYDLAKIHIQYQILWGLLLMAGLVYNGFLRALGADDGFMEDEAIVMANDAVELAKSASIYRPLGASFVPMCLIPAWAATDDQGVQMNVVKALEAYRADFTQLTARSWYVLATWLKGEYDLLRMGLPPSGVECYNEETWGTMVLDDEGNHLDGGIARNWFEVS</sequence>
<evidence type="ECO:0000256" key="1">
    <source>
        <dbReference type="ARBA" id="ARBA00023242"/>
    </source>
</evidence>
<evidence type="ECO:0000313" key="4">
    <source>
        <dbReference type="EMBL" id="KAK5994587.1"/>
    </source>
</evidence>
<reference evidence="4 5" key="1">
    <citation type="submission" date="2024-01" db="EMBL/GenBank/DDBJ databases">
        <title>Complete genome of Cladobotryum mycophilum ATHUM6906.</title>
        <authorList>
            <person name="Christinaki A.C."/>
            <person name="Myridakis A.I."/>
            <person name="Kouvelis V.N."/>
        </authorList>
    </citation>
    <scope>NUCLEOTIDE SEQUENCE [LARGE SCALE GENOMIC DNA]</scope>
    <source>
        <strain evidence="4 5">ATHUM6906</strain>
    </source>
</reference>
<dbReference type="Gene3D" id="4.10.240.10">
    <property type="entry name" value="Zn(2)-C6 fungal-type DNA-binding domain"/>
    <property type="match status" value="1"/>
</dbReference>
<dbReference type="PROSITE" id="PS00463">
    <property type="entry name" value="ZN2_CY6_FUNGAL_1"/>
    <property type="match status" value="1"/>
</dbReference>
<accession>A0ABR0SQZ0</accession>
<organism evidence="4 5">
    <name type="scientific">Cladobotryum mycophilum</name>
    <dbReference type="NCBI Taxonomy" id="491253"/>
    <lineage>
        <taxon>Eukaryota</taxon>
        <taxon>Fungi</taxon>
        <taxon>Dikarya</taxon>
        <taxon>Ascomycota</taxon>
        <taxon>Pezizomycotina</taxon>
        <taxon>Sordariomycetes</taxon>
        <taxon>Hypocreomycetidae</taxon>
        <taxon>Hypocreales</taxon>
        <taxon>Hypocreaceae</taxon>
        <taxon>Cladobotryum</taxon>
    </lineage>
</organism>
<gene>
    <name evidence="4" type="ORF">PT974_05066</name>
</gene>
<dbReference type="Proteomes" id="UP001338125">
    <property type="component" value="Unassembled WGS sequence"/>
</dbReference>
<dbReference type="PANTHER" id="PTHR38111:SF11">
    <property type="entry name" value="TRANSCRIPTION FACTOR DOMAIN-CONTAINING PROTEIN-RELATED"/>
    <property type="match status" value="1"/>
</dbReference>